<dbReference type="InterPro" id="IPR011711">
    <property type="entry name" value="GntR_C"/>
</dbReference>
<dbReference type="Gene3D" id="1.20.120.530">
    <property type="entry name" value="GntR ligand-binding domain-like"/>
    <property type="match status" value="1"/>
</dbReference>
<dbReference type="EMBL" id="JARMAB010000032">
    <property type="protein sequence ID" value="MED1205450.1"/>
    <property type="molecule type" value="Genomic_DNA"/>
</dbReference>
<name>A0ABU6ML95_9BACI</name>
<feature type="domain" description="GntR C-terminal" evidence="4">
    <location>
        <begin position="1"/>
        <end position="99"/>
    </location>
</feature>
<evidence type="ECO:0000256" key="1">
    <source>
        <dbReference type="ARBA" id="ARBA00023015"/>
    </source>
</evidence>
<comment type="caution">
    <text evidence="5">The sequence shown here is derived from an EMBL/GenBank/DDBJ whole genome shotgun (WGS) entry which is preliminary data.</text>
</comment>
<keyword evidence="3" id="KW-0804">Transcription</keyword>
<evidence type="ECO:0000256" key="3">
    <source>
        <dbReference type="ARBA" id="ARBA00023163"/>
    </source>
</evidence>
<keyword evidence="1" id="KW-0805">Transcription regulation</keyword>
<organism evidence="5 6">
    <name type="scientific">Heyndrickxia acidicola</name>
    <dbReference type="NCBI Taxonomy" id="209389"/>
    <lineage>
        <taxon>Bacteria</taxon>
        <taxon>Bacillati</taxon>
        <taxon>Bacillota</taxon>
        <taxon>Bacilli</taxon>
        <taxon>Bacillales</taxon>
        <taxon>Bacillaceae</taxon>
        <taxon>Heyndrickxia</taxon>
    </lineage>
</organism>
<reference evidence="5 6" key="1">
    <citation type="submission" date="2023-03" db="EMBL/GenBank/DDBJ databases">
        <title>Bacillus Genome Sequencing.</title>
        <authorList>
            <person name="Dunlap C."/>
        </authorList>
    </citation>
    <scope>NUCLEOTIDE SEQUENCE [LARGE SCALE GENOMIC DNA]</scope>
    <source>
        <strain evidence="5 6">B-23453</strain>
    </source>
</reference>
<evidence type="ECO:0000256" key="2">
    <source>
        <dbReference type="ARBA" id="ARBA00023125"/>
    </source>
</evidence>
<protein>
    <submittedName>
        <fullName evidence="5">FCD domain-containing protein</fullName>
    </submittedName>
</protein>
<dbReference type="RefSeq" id="WP_232317617.1">
    <property type="nucleotide sequence ID" value="NZ_JARMAB010000032.1"/>
</dbReference>
<proteinExistence type="predicted"/>
<dbReference type="SUPFAM" id="SSF48008">
    <property type="entry name" value="GntR ligand-binding domain-like"/>
    <property type="match status" value="1"/>
</dbReference>
<evidence type="ECO:0000313" key="5">
    <source>
        <dbReference type="EMBL" id="MED1205450.1"/>
    </source>
</evidence>
<keyword evidence="2" id="KW-0238">DNA-binding</keyword>
<gene>
    <name evidence="5" type="ORF">P4T90_20580</name>
</gene>
<dbReference type="Proteomes" id="UP001341444">
    <property type="component" value="Unassembled WGS sequence"/>
</dbReference>
<keyword evidence="6" id="KW-1185">Reference proteome</keyword>
<accession>A0ABU6ML95</accession>
<evidence type="ECO:0000313" key="6">
    <source>
        <dbReference type="Proteomes" id="UP001341444"/>
    </source>
</evidence>
<sequence length="105" mass="12096">MEDAFTSLAEAVSEERVAAQEDFSFHEAIFQASKNETLMELIRLLSDRLLVGIQESRSKSLRQPRRAKLVLVEHREIMKAIIDKNADLASKLMFEHLENVKIQNK</sequence>
<dbReference type="InterPro" id="IPR008920">
    <property type="entry name" value="TF_FadR/GntR_C"/>
</dbReference>
<dbReference type="Pfam" id="PF07729">
    <property type="entry name" value="FCD"/>
    <property type="match status" value="1"/>
</dbReference>
<evidence type="ECO:0000259" key="4">
    <source>
        <dbReference type="Pfam" id="PF07729"/>
    </source>
</evidence>